<dbReference type="PANTHER" id="PTHR34182:SF1">
    <property type="entry name" value="PROTEIN-EXPORT MEMBRANE PROTEIN SECG"/>
    <property type="match status" value="1"/>
</dbReference>
<feature type="transmembrane region" description="Helical" evidence="10">
    <location>
        <begin position="59"/>
        <end position="76"/>
    </location>
</feature>
<dbReference type="Pfam" id="PF03840">
    <property type="entry name" value="SecG"/>
    <property type="match status" value="1"/>
</dbReference>
<dbReference type="InterPro" id="IPR004692">
    <property type="entry name" value="SecG"/>
</dbReference>
<dbReference type="GO" id="GO:0015450">
    <property type="term" value="F:protein-transporting ATPase activity"/>
    <property type="evidence" value="ECO:0007669"/>
    <property type="project" value="UniProtKB-UniRule"/>
</dbReference>
<comment type="subcellular location">
    <subcellularLocation>
        <location evidence="1 10">Cell membrane</location>
        <topology evidence="1 10">Multi-pass membrane protein</topology>
    </subcellularLocation>
</comment>
<evidence type="ECO:0000256" key="4">
    <source>
        <dbReference type="ARBA" id="ARBA00022475"/>
    </source>
</evidence>
<evidence type="ECO:0000256" key="6">
    <source>
        <dbReference type="ARBA" id="ARBA00022927"/>
    </source>
</evidence>
<dbReference type="GO" id="GO:0005886">
    <property type="term" value="C:plasma membrane"/>
    <property type="evidence" value="ECO:0007669"/>
    <property type="project" value="UniProtKB-SubCell"/>
</dbReference>
<evidence type="ECO:0000256" key="11">
    <source>
        <dbReference type="SAM" id="MobiDB-lite"/>
    </source>
</evidence>
<comment type="similarity">
    <text evidence="2 10">Belongs to the SecG family.</text>
</comment>
<protein>
    <recommendedName>
        <fullName evidence="10">Protein-export membrane protein SecG</fullName>
    </recommendedName>
</protein>
<evidence type="ECO:0000256" key="2">
    <source>
        <dbReference type="ARBA" id="ARBA00008445"/>
    </source>
</evidence>
<evidence type="ECO:0000256" key="8">
    <source>
        <dbReference type="ARBA" id="ARBA00023010"/>
    </source>
</evidence>
<sequence>MGFITGTILVLFVFVSLFLILLVMIQTGKGGMGGVLGGGASQSVFGSSTADVLTKATRVAGLLFLALSLILSFLFAKTSGYNTAPAPEILPPPAVEGAQEPQGGTNAPPANTAPAAAPATSPAGQPKP</sequence>
<keyword evidence="4 10" id="KW-1003">Cell membrane</keyword>
<organism evidence="12 13">
    <name type="scientific">Leptospira semungkisensis</name>
    <dbReference type="NCBI Taxonomy" id="2484985"/>
    <lineage>
        <taxon>Bacteria</taxon>
        <taxon>Pseudomonadati</taxon>
        <taxon>Spirochaetota</taxon>
        <taxon>Spirochaetia</taxon>
        <taxon>Leptospirales</taxon>
        <taxon>Leptospiraceae</taxon>
        <taxon>Leptospira</taxon>
    </lineage>
</organism>
<keyword evidence="8 10" id="KW-0811">Translocation</keyword>
<dbReference type="GO" id="GO:0043952">
    <property type="term" value="P:protein transport by the Sec complex"/>
    <property type="evidence" value="ECO:0007669"/>
    <property type="project" value="TreeGrafter"/>
</dbReference>
<keyword evidence="13" id="KW-1185">Reference proteome</keyword>
<accession>A0A4R9FR14</accession>
<dbReference type="PANTHER" id="PTHR34182">
    <property type="entry name" value="PROTEIN-EXPORT MEMBRANE PROTEIN SECG"/>
    <property type="match status" value="1"/>
</dbReference>
<feature type="region of interest" description="Disordered" evidence="11">
    <location>
        <begin position="86"/>
        <end position="128"/>
    </location>
</feature>
<evidence type="ECO:0000256" key="9">
    <source>
        <dbReference type="ARBA" id="ARBA00023136"/>
    </source>
</evidence>
<comment type="function">
    <text evidence="10">Involved in protein export. Participates in an early event of protein translocation.</text>
</comment>
<keyword evidence="3 10" id="KW-0813">Transport</keyword>
<evidence type="ECO:0000313" key="13">
    <source>
        <dbReference type="Proteomes" id="UP000297453"/>
    </source>
</evidence>
<evidence type="ECO:0000256" key="1">
    <source>
        <dbReference type="ARBA" id="ARBA00004651"/>
    </source>
</evidence>
<evidence type="ECO:0000256" key="5">
    <source>
        <dbReference type="ARBA" id="ARBA00022692"/>
    </source>
</evidence>
<dbReference type="RefSeq" id="WP_135588659.1">
    <property type="nucleotide sequence ID" value="NZ_RQEP01000018.1"/>
</dbReference>
<dbReference type="EMBL" id="RQEP01000018">
    <property type="protein sequence ID" value="TGK00805.1"/>
    <property type="molecule type" value="Genomic_DNA"/>
</dbReference>
<keyword evidence="5 10" id="KW-0812">Transmembrane</keyword>
<keyword evidence="6 10" id="KW-0653">Protein transport</keyword>
<evidence type="ECO:0000256" key="3">
    <source>
        <dbReference type="ARBA" id="ARBA00022448"/>
    </source>
</evidence>
<gene>
    <name evidence="12" type="primary">secG</name>
    <name evidence="12" type="ORF">EHO59_12790</name>
</gene>
<comment type="caution">
    <text evidence="12">The sequence shown here is derived from an EMBL/GenBank/DDBJ whole genome shotgun (WGS) entry which is preliminary data.</text>
</comment>
<evidence type="ECO:0000313" key="12">
    <source>
        <dbReference type="EMBL" id="TGK00805.1"/>
    </source>
</evidence>
<dbReference type="GO" id="GO:0009306">
    <property type="term" value="P:protein secretion"/>
    <property type="evidence" value="ECO:0007669"/>
    <property type="project" value="UniProtKB-UniRule"/>
</dbReference>
<dbReference type="GO" id="GO:0065002">
    <property type="term" value="P:intracellular protein transmembrane transport"/>
    <property type="evidence" value="ECO:0007669"/>
    <property type="project" value="TreeGrafter"/>
</dbReference>
<evidence type="ECO:0000256" key="7">
    <source>
        <dbReference type="ARBA" id="ARBA00022989"/>
    </source>
</evidence>
<name>A0A4R9FR14_9LEPT</name>
<proteinExistence type="inferred from homology"/>
<evidence type="ECO:0000256" key="10">
    <source>
        <dbReference type="RuleBase" id="RU365087"/>
    </source>
</evidence>
<feature type="compositionally biased region" description="Low complexity" evidence="11">
    <location>
        <begin position="105"/>
        <end position="128"/>
    </location>
</feature>
<feature type="transmembrane region" description="Helical" evidence="10">
    <location>
        <begin position="6"/>
        <end position="25"/>
    </location>
</feature>
<dbReference type="NCBIfam" id="TIGR00810">
    <property type="entry name" value="secG"/>
    <property type="match status" value="1"/>
</dbReference>
<reference evidence="12" key="1">
    <citation type="journal article" date="2019" name="PLoS Negl. Trop. Dis.">
        <title>Revisiting the worldwide diversity of Leptospira species in the environment.</title>
        <authorList>
            <person name="Vincent A.T."/>
            <person name="Schiettekatte O."/>
            <person name="Bourhy P."/>
            <person name="Veyrier F.J."/>
            <person name="Picardeau M."/>
        </authorList>
    </citation>
    <scope>NUCLEOTIDE SEQUENCE [LARGE SCALE GENOMIC DNA]</scope>
    <source>
        <strain evidence="12">SSS9</strain>
    </source>
</reference>
<dbReference type="PRINTS" id="PR01651">
    <property type="entry name" value="SECGEXPORT"/>
</dbReference>
<keyword evidence="7 10" id="KW-1133">Transmembrane helix</keyword>
<dbReference type="AlphaFoldDB" id="A0A4R9FR14"/>
<dbReference type="Proteomes" id="UP000297453">
    <property type="component" value="Unassembled WGS sequence"/>
</dbReference>
<keyword evidence="9 10" id="KW-0472">Membrane</keyword>